<dbReference type="KEGG" id="ccot:CCAX7_21340"/>
<gene>
    <name evidence="1" type="ORF">CCAX7_21340</name>
</gene>
<dbReference type="Proteomes" id="UP000287394">
    <property type="component" value="Chromosome"/>
</dbReference>
<dbReference type="AlphaFoldDB" id="A0A402D217"/>
<dbReference type="InterPro" id="IPR034660">
    <property type="entry name" value="DinB/YfiT-like"/>
</dbReference>
<accession>A0A402D217</accession>
<protein>
    <submittedName>
        <fullName evidence="1">Uncharacterized protein</fullName>
    </submittedName>
</protein>
<dbReference type="RefSeq" id="WP_301002469.1">
    <property type="nucleotide sequence ID" value="NZ_AP025739.1"/>
</dbReference>
<sequence>MSDMKMRQALKEQQHAGLAMLARCVAHCPEEMWLEGEHPRTFWRIAFHAAFFTHLYLGQNEAAFQPWPGRREGISQGLWDSPGDVEPYELPEGADIYKKTEILEYIEFIDALVDPIVDHLDLDSDDSGFAWYKNISKMSHELLNLRHLQGHVGQLSELLMQKRIDIDWISQ</sequence>
<evidence type="ECO:0000313" key="1">
    <source>
        <dbReference type="EMBL" id="BDI30083.1"/>
    </source>
</evidence>
<dbReference type="SUPFAM" id="SSF109854">
    <property type="entry name" value="DinB/YfiT-like putative metalloenzymes"/>
    <property type="match status" value="1"/>
</dbReference>
<name>A0A402D217_9BACT</name>
<organism evidence="1 2">
    <name type="scientific">Capsulimonas corticalis</name>
    <dbReference type="NCBI Taxonomy" id="2219043"/>
    <lineage>
        <taxon>Bacteria</taxon>
        <taxon>Bacillati</taxon>
        <taxon>Armatimonadota</taxon>
        <taxon>Armatimonadia</taxon>
        <taxon>Capsulimonadales</taxon>
        <taxon>Capsulimonadaceae</taxon>
        <taxon>Capsulimonas</taxon>
    </lineage>
</organism>
<dbReference type="EMBL" id="AP025739">
    <property type="protein sequence ID" value="BDI30083.1"/>
    <property type="molecule type" value="Genomic_DNA"/>
</dbReference>
<reference evidence="1 2" key="1">
    <citation type="journal article" date="2019" name="Int. J. Syst. Evol. Microbiol.">
        <title>Capsulimonas corticalis gen. nov., sp. nov., an aerobic capsulated bacterium, of a novel bacterial order, Capsulimonadales ord. nov., of the class Armatimonadia of the phylum Armatimonadetes.</title>
        <authorList>
            <person name="Li J."/>
            <person name="Kudo C."/>
            <person name="Tonouchi A."/>
        </authorList>
    </citation>
    <scope>NUCLEOTIDE SEQUENCE [LARGE SCALE GENOMIC DNA]</scope>
    <source>
        <strain evidence="1 2">AX-7</strain>
    </source>
</reference>
<proteinExistence type="predicted"/>
<evidence type="ECO:0000313" key="2">
    <source>
        <dbReference type="Proteomes" id="UP000287394"/>
    </source>
</evidence>
<keyword evidence="2" id="KW-1185">Reference proteome</keyword>